<dbReference type="AlphaFoldDB" id="A0A804U5P6"/>
<dbReference type="GO" id="GO:0003743">
    <property type="term" value="F:translation initiation factor activity"/>
    <property type="evidence" value="ECO:0007669"/>
    <property type="project" value="UniProtKB-KW"/>
</dbReference>
<evidence type="ECO:0000313" key="6">
    <source>
        <dbReference type="EnsemblPlants" id="mito1_p00050.1"/>
    </source>
</evidence>
<comment type="similarity">
    <text evidence="2">Belongs to the IF-1 family.</text>
</comment>
<dbReference type="Gramene" id="mito1_t00050.1">
    <property type="protein sequence ID" value="mito1_p00050.1"/>
    <property type="gene ID" value="mito1_g00050"/>
</dbReference>
<proteinExistence type="inferred from homology"/>
<keyword evidence="7" id="KW-1185">Reference proteome</keyword>
<evidence type="ECO:0000256" key="2">
    <source>
        <dbReference type="ARBA" id="ARBA00010939"/>
    </source>
</evidence>
<sequence>MKDLKLIHEGEITESLPNCMLRVRLDNEDVIMGYASGRILLRCFIQIFGGEGGSIVK</sequence>
<reference evidence="6" key="1">
    <citation type="submission" date="2021-05" db="UniProtKB">
        <authorList>
            <consortium name="EnsemblPlants"/>
        </authorList>
    </citation>
    <scope>IDENTIFICATION</scope>
    <source>
        <strain evidence="6">subsp. malaccensis</strain>
    </source>
</reference>
<dbReference type="InterPro" id="IPR004368">
    <property type="entry name" value="TIF_IF1"/>
</dbReference>
<name>A0A804U5P6_MUSAM</name>
<accession>A0A804U5P6</accession>
<evidence type="ECO:0000256" key="4">
    <source>
        <dbReference type="ARBA" id="ARBA00022540"/>
    </source>
</evidence>
<keyword evidence="5" id="KW-0648">Protein biosynthesis</keyword>
<evidence type="ECO:0000256" key="3">
    <source>
        <dbReference type="ARBA" id="ARBA00011599"/>
    </source>
</evidence>
<evidence type="ECO:0000256" key="1">
    <source>
        <dbReference type="ARBA" id="ARBA00003935"/>
    </source>
</evidence>
<evidence type="ECO:0000313" key="7">
    <source>
        <dbReference type="Proteomes" id="UP000012960"/>
    </source>
</evidence>
<dbReference type="SUPFAM" id="SSF50249">
    <property type="entry name" value="Nucleic acid-binding proteins"/>
    <property type="match status" value="1"/>
</dbReference>
<comment type="function">
    <text evidence="1">One of the essential components for the initiation of protein synthesis. Stabilizes the binding of IF-2 and IF-3 on the 30S subunit to which N-formylmethionyl-tRNA(fMet) subsequently binds. Helps modulate mRNA selection, yielding the 30S pre-initiation complex (PIC). Upon addition of the 50S ribosomal subunit IF-1, IF-2 and IF-3 are released leaving the mature 70S translation initiation complex.</text>
</comment>
<protein>
    <submittedName>
        <fullName evidence="6">Uncharacterized protein</fullName>
    </submittedName>
</protein>
<dbReference type="EnsemblPlants" id="mito1_t00050.1">
    <property type="protein sequence ID" value="mito1_p00050.1"/>
    <property type="gene ID" value="mito1_g00050"/>
</dbReference>
<keyword evidence="4" id="KW-0396">Initiation factor</keyword>
<evidence type="ECO:0000256" key="5">
    <source>
        <dbReference type="ARBA" id="ARBA00022917"/>
    </source>
</evidence>
<dbReference type="PANTHER" id="PTHR33370:SF1">
    <property type="entry name" value="TRANSLATION INITIATION FACTOR IF-1, CHLOROPLASTIC"/>
    <property type="match status" value="1"/>
</dbReference>
<dbReference type="InParanoid" id="A0A804U5P6"/>
<organism evidence="6 7">
    <name type="scientific">Musa acuminata subsp. malaccensis</name>
    <name type="common">Wild banana</name>
    <name type="synonym">Musa malaccensis</name>
    <dbReference type="NCBI Taxonomy" id="214687"/>
    <lineage>
        <taxon>Eukaryota</taxon>
        <taxon>Viridiplantae</taxon>
        <taxon>Streptophyta</taxon>
        <taxon>Embryophyta</taxon>
        <taxon>Tracheophyta</taxon>
        <taxon>Spermatophyta</taxon>
        <taxon>Magnoliopsida</taxon>
        <taxon>Liliopsida</taxon>
        <taxon>Zingiberales</taxon>
        <taxon>Musaceae</taxon>
        <taxon>Musa</taxon>
    </lineage>
</organism>
<comment type="subunit">
    <text evidence="3">Component of the 30S ribosomal translation pre-initiation complex which assembles on the 30S ribosome in the order IF-2 and IF-3, IF-1 and N-formylmethionyl-tRNA(fMet); mRNA recruitment can occur at any time during PIC assembly.</text>
</comment>
<dbReference type="PANTHER" id="PTHR33370">
    <property type="entry name" value="TRANSLATION INITIATION FACTOR IF-1, CHLOROPLASTIC"/>
    <property type="match status" value="1"/>
</dbReference>
<dbReference type="Proteomes" id="UP000012960">
    <property type="component" value="Unplaced"/>
</dbReference>
<dbReference type="InterPro" id="IPR012340">
    <property type="entry name" value="NA-bd_OB-fold"/>
</dbReference>
<dbReference type="Gene3D" id="2.40.50.140">
    <property type="entry name" value="Nucleic acid-binding proteins"/>
    <property type="match status" value="1"/>
</dbReference>